<keyword evidence="4" id="KW-1185">Reference proteome</keyword>
<keyword evidence="2" id="KW-0812">Transmembrane</keyword>
<feature type="compositionally biased region" description="Basic residues" evidence="1">
    <location>
        <begin position="33"/>
        <end position="42"/>
    </location>
</feature>
<organism evidence="3 4">
    <name type="scientific">Caenorhabditis nigoni</name>
    <dbReference type="NCBI Taxonomy" id="1611254"/>
    <lineage>
        <taxon>Eukaryota</taxon>
        <taxon>Metazoa</taxon>
        <taxon>Ecdysozoa</taxon>
        <taxon>Nematoda</taxon>
        <taxon>Chromadorea</taxon>
        <taxon>Rhabditida</taxon>
        <taxon>Rhabditina</taxon>
        <taxon>Rhabditomorpha</taxon>
        <taxon>Rhabditoidea</taxon>
        <taxon>Rhabditidae</taxon>
        <taxon>Peloderinae</taxon>
        <taxon>Caenorhabditis</taxon>
    </lineage>
</organism>
<protein>
    <submittedName>
        <fullName evidence="3">Uncharacterized protein</fullName>
    </submittedName>
</protein>
<dbReference type="Proteomes" id="UP000230233">
    <property type="component" value="Chromosome I"/>
</dbReference>
<evidence type="ECO:0000313" key="3">
    <source>
        <dbReference type="EMBL" id="PIC52230.1"/>
    </source>
</evidence>
<feature type="compositionally biased region" description="Basic and acidic residues" evidence="1">
    <location>
        <begin position="43"/>
        <end position="53"/>
    </location>
</feature>
<accession>A0A2G5VKM3</accession>
<proteinExistence type="predicted"/>
<keyword evidence="2" id="KW-1133">Transmembrane helix</keyword>
<name>A0A2G5VKM3_9PELO</name>
<dbReference type="AlphaFoldDB" id="A0A2G5VKM3"/>
<evidence type="ECO:0000256" key="1">
    <source>
        <dbReference type="SAM" id="MobiDB-lite"/>
    </source>
</evidence>
<keyword evidence="2" id="KW-0472">Membrane</keyword>
<gene>
    <name evidence="3" type="primary">Cni-F26B1.1</name>
    <name evidence="3" type="synonym">Cni-msrp-1</name>
    <name evidence="3" type="synonym">Cnig_chr_I.g2419</name>
    <name evidence="3" type="ORF">B9Z55_002419</name>
</gene>
<dbReference type="EMBL" id="PDUG01000001">
    <property type="protein sequence ID" value="PIC52230.1"/>
    <property type="molecule type" value="Genomic_DNA"/>
</dbReference>
<feature type="region of interest" description="Disordered" evidence="1">
    <location>
        <begin position="33"/>
        <end position="135"/>
    </location>
</feature>
<sequence>MINWLFNEKFVLLGIFVSTCLVSFAVFDCAKKNKKGKNKKKAKETETDSEPSKKGKKKKPSKEESGEGEDDEENSGTQVTKTKSVITKKKGLKKKGKQMNSRMPKQNKGRFPPPQNQRPRHPGFEAPIDPTEDTNTYRQVEGFSDAVNF</sequence>
<feature type="transmembrane region" description="Helical" evidence="2">
    <location>
        <begin position="12"/>
        <end position="30"/>
    </location>
</feature>
<reference evidence="4" key="1">
    <citation type="submission" date="2017-10" db="EMBL/GenBank/DDBJ databases">
        <title>Rapid genome shrinkage in a self-fertile nematode reveals novel sperm competition proteins.</title>
        <authorList>
            <person name="Yin D."/>
            <person name="Schwarz E.M."/>
            <person name="Thomas C.G."/>
            <person name="Felde R.L."/>
            <person name="Korf I.F."/>
            <person name="Cutter A.D."/>
            <person name="Schartner C.M."/>
            <person name="Ralston E.J."/>
            <person name="Meyer B.J."/>
            <person name="Haag E.S."/>
        </authorList>
    </citation>
    <scope>NUCLEOTIDE SEQUENCE [LARGE SCALE GENOMIC DNA]</scope>
    <source>
        <strain evidence="4">JU1422</strain>
    </source>
</reference>
<evidence type="ECO:0000256" key="2">
    <source>
        <dbReference type="SAM" id="Phobius"/>
    </source>
</evidence>
<feature type="compositionally biased region" description="Basic residues" evidence="1">
    <location>
        <begin position="86"/>
        <end position="97"/>
    </location>
</feature>
<comment type="caution">
    <text evidence="3">The sequence shown here is derived from an EMBL/GenBank/DDBJ whole genome shotgun (WGS) entry which is preliminary data.</text>
</comment>
<dbReference type="OrthoDB" id="5875967at2759"/>
<evidence type="ECO:0000313" key="4">
    <source>
        <dbReference type="Proteomes" id="UP000230233"/>
    </source>
</evidence>